<evidence type="ECO:0000256" key="2">
    <source>
        <dbReference type="ARBA" id="ARBA00022598"/>
    </source>
</evidence>
<evidence type="ECO:0000256" key="1">
    <source>
        <dbReference type="ARBA" id="ARBA00010871"/>
    </source>
</evidence>
<evidence type="ECO:0000313" key="5">
    <source>
        <dbReference type="EMBL" id="ADY62126.1"/>
    </source>
</evidence>
<evidence type="ECO:0000259" key="4">
    <source>
        <dbReference type="PROSITE" id="PS50975"/>
    </source>
</evidence>
<reference evidence="6" key="1">
    <citation type="submission" date="2011-02" db="EMBL/GenBank/DDBJ databases">
        <title>The complete genome of Planctomyces brasiliensis DSM 5305.</title>
        <authorList>
            <person name="Lucas S."/>
            <person name="Copeland A."/>
            <person name="Lapidus A."/>
            <person name="Bruce D."/>
            <person name="Goodwin L."/>
            <person name="Pitluck S."/>
            <person name="Kyrpides N."/>
            <person name="Mavromatis K."/>
            <person name="Pagani I."/>
            <person name="Ivanova N."/>
            <person name="Ovchinnikova G."/>
            <person name="Lu M."/>
            <person name="Detter J.C."/>
            <person name="Han C."/>
            <person name="Land M."/>
            <person name="Hauser L."/>
            <person name="Markowitz V."/>
            <person name="Cheng J.-F."/>
            <person name="Hugenholtz P."/>
            <person name="Woyke T."/>
            <person name="Wu D."/>
            <person name="Tindall B."/>
            <person name="Pomrenke H.G."/>
            <person name="Brambilla E."/>
            <person name="Klenk H.-P."/>
            <person name="Eisen J.A."/>
        </authorList>
    </citation>
    <scope>NUCLEOTIDE SEQUENCE [LARGE SCALE GENOMIC DNA]</scope>
    <source>
        <strain evidence="6">ATCC 49424 / DSM 5305 / JCM 21570 / NBRC 103401 / IFAM 1448</strain>
    </source>
</reference>
<dbReference type="eggNOG" id="COG1181">
    <property type="taxonomic scope" value="Bacteria"/>
</dbReference>
<evidence type="ECO:0000313" key="6">
    <source>
        <dbReference type="Proteomes" id="UP000006860"/>
    </source>
</evidence>
<comment type="similarity">
    <text evidence="1">Belongs to the D-alanine--D-alanine ligase family.</text>
</comment>
<evidence type="ECO:0000256" key="3">
    <source>
        <dbReference type="PROSITE-ProRule" id="PRU00409"/>
    </source>
</evidence>
<dbReference type="GO" id="GO:0046872">
    <property type="term" value="F:metal ion binding"/>
    <property type="evidence" value="ECO:0007669"/>
    <property type="project" value="InterPro"/>
</dbReference>
<dbReference type="KEGG" id="pbs:Plabr_4555"/>
<dbReference type="HOGENOM" id="CLU_039268_2_0_0"/>
<dbReference type="PROSITE" id="PS50975">
    <property type="entry name" value="ATP_GRASP"/>
    <property type="match status" value="1"/>
</dbReference>
<dbReference type="AlphaFoldDB" id="F0SME7"/>
<sequence length="349" mass="38593">MSPLSSMDILILHQQVDEQADASERDVLVQAEAVSAAVSRMGHRPRSLACTLDLQRLQRKLIERRPDCVFNLVESLDGSDRLMPLVPLLLEQLQIPYTGSSAVSIVQSSDKLSAKHLLRTASLPTPGWSDGEDVPDSLLHRPVIVKAIHEHASFGLDDSSIQTFHSASQLREVLDDRLAATGQPHFAEEFIDGREFNVSLLAGSRGPVVLPPAEIDFSFLPSESLRIVGYAAKWEEDSAEYVGTPRRFDLPEQDRDLVGEIQELCRRCWNVFGLKGYARVDFRVDTQRRPWILEINGNPCLAPDAGFAAALGAAGLSYDAGLQKILQNCVHLGRQTATERFSCGEIQTR</sequence>
<dbReference type="Gene3D" id="3.30.470.20">
    <property type="entry name" value="ATP-grasp fold, B domain"/>
    <property type="match status" value="1"/>
</dbReference>
<proteinExistence type="inferred from homology"/>
<keyword evidence="3" id="KW-0547">Nucleotide-binding</keyword>
<dbReference type="GO" id="GO:0008716">
    <property type="term" value="F:D-alanine-D-alanine ligase activity"/>
    <property type="evidence" value="ECO:0007669"/>
    <property type="project" value="InterPro"/>
</dbReference>
<organism evidence="5 6">
    <name type="scientific">Rubinisphaera brasiliensis (strain ATCC 49424 / DSM 5305 / JCM 21570 / IAM 15109 / NBRC 103401 / IFAM 1448)</name>
    <name type="common">Planctomyces brasiliensis</name>
    <dbReference type="NCBI Taxonomy" id="756272"/>
    <lineage>
        <taxon>Bacteria</taxon>
        <taxon>Pseudomonadati</taxon>
        <taxon>Planctomycetota</taxon>
        <taxon>Planctomycetia</taxon>
        <taxon>Planctomycetales</taxon>
        <taxon>Planctomycetaceae</taxon>
        <taxon>Rubinisphaera</taxon>
    </lineage>
</organism>
<dbReference type="InterPro" id="IPR011095">
    <property type="entry name" value="Dala_Dala_lig_C"/>
</dbReference>
<dbReference type="PANTHER" id="PTHR23132">
    <property type="entry name" value="D-ALANINE--D-ALANINE LIGASE"/>
    <property type="match status" value="1"/>
</dbReference>
<keyword evidence="3" id="KW-0067">ATP-binding</keyword>
<feature type="domain" description="ATP-grasp" evidence="4">
    <location>
        <begin position="115"/>
        <end position="327"/>
    </location>
</feature>
<dbReference type="STRING" id="756272.Plabr_4555"/>
<keyword evidence="6" id="KW-1185">Reference proteome</keyword>
<dbReference type="Pfam" id="PF07478">
    <property type="entry name" value="Dala_Dala_lig_C"/>
    <property type="match status" value="1"/>
</dbReference>
<name>F0SME7_RUBBR</name>
<dbReference type="EMBL" id="CP002546">
    <property type="protein sequence ID" value="ADY62126.1"/>
    <property type="molecule type" value="Genomic_DNA"/>
</dbReference>
<protein>
    <submittedName>
        <fullName evidence="5">D-alanine--D-alanine ligase domain protein</fullName>
    </submittedName>
</protein>
<dbReference type="Proteomes" id="UP000006860">
    <property type="component" value="Chromosome"/>
</dbReference>
<keyword evidence="2 5" id="KW-0436">Ligase</keyword>
<dbReference type="PANTHER" id="PTHR23132:SF23">
    <property type="entry name" value="D-ALANINE--D-ALANINE LIGASE B"/>
    <property type="match status" value="1"/>
</dbReference>
<accession>F0SME7</accession>
<gene>
    <name evidence="5" type="ordered locus">Plabr_4555</name>
</gene>
<dbReference type="SUPFAM" id="SSF56059">
    <property type="entry name" value="Glutathione synthetase ATP-binding domain-like"/>
    <property type="match status" value="1"/>
</dbReference>
<dbReference type="InterPro" id="IPR011761">
    <property type="entry name" value="ATP-grasp"/>
</dbReference>
<dbReference type="RefSeq" id="WP_013630830.1">
    <property type="nucleotide sequence ID" value="NC_015174.1"/>
</dbReference>
<dbReference type="GO" id="GO:0005524">
    <property type="term" value="F:ATP binding"/>
    <property type="evidence" value="ECO:0007669"/>
    <property type="project" value="UniProtKB-UniRule"/>
</dbReference>